<dbReference type="InterPro" id="IPR006076">
    <property type="entry name" value="FAD-dep_OxRdtase"/>
</dbReference>
<dbReference type="Proteomes" id="UP001056336">
    <property type="component" value="Chromosome"/>
</dbReference>
<dbReference type="InterPro" id="IPR045170">
    <property type="entry name" value="MTOX"/>
</dbReference>
<dbReference type="SUPFAM" id="SSF51905">
    <property type="entry name" value="FAD/NAD(P)-binding domain"/>
    <property type="match status" value="1"/>
</dbReference>
<dbReference type="PROSITE" id="PS00895">
    <property type="entry name" value="3_HYDROXYISOBUT_DH"/>
    <property type="match status" value="1"/>
</dbReference>
<dbReference type="PANTHER" id="PTHR10961:SF7">
    <property type="entry name" value="FAD DEPENDENT OXIDOREDUCTASE DOMAIN-CONTAINING PROTEIN"/>
    <property type="match status" value="1"/>
</dbReference>
<evidence type="ECO:0000256" key="4">
    <source>
        <dbReference type="ARBA" id="ARBA00023002"/>
    </source>
</evidence>
<keyword evidence="7" id="KW-1185">Reference proteome</keyword>
<organism evidence="6 7">
    <name type="scientific">Jatrophihabitans telluris</name>
    <dbReference type="NCBI Taxonomy" id="2038343"/>
    <lineage>
        <taxon>Bacteria</taxon>
        <taxon>Bacillati</taxon>
        <taxon>Actinomycetota</taxon>
        <taxon>Actinomycetes</taxon>
        <taxon>Jatrophihabitantales</taxon>
        <taxon>Jatrophihabitantaceae</taxon>
        <taxon>Jatrophihabitans</taxon>
    </lineage>
</organism>
<dbReference type="InterPro" id="IPR002204">
    <property type="entry name" value="3-OH-isobutyrate_DH-rel_CS"/>
</dbReference>
<dbReference type="RefSeq" id="WP_249772440.1">
    <property type="nucleotide sequence ID" value="NZ_CP097332.1"/>
</dbReference>
<dbReference type="Pfam" id="PF01266">
    <property type="entry name" value="DAO"/>
    <property type="match status" value="1"/>
</dbReference>
<evidence type="ECO:0000259" key="5">
    <source>
        <dbReference type="Pfam" id="PF01266"/>
    </source>
</evidence>
<proteinExistence type="predicted"/>
<accession>A0ABY4QYT4</accession>
<dbReference type="PANTHER" id="PTHR10961">
    <property type="entry name" value="PEROXISOMAL SARCOSINE OXIDASE"/>
    <property type="match status" value="1"/>
</dbReference>
<dbReference type="InterPro" id="IPR036188">
    <property type="entry name" value="FAD/NAD-bd_sf"/>
</dbReference>
<dbReference type="EC" id="1.5.3.2" evidence="6"/>
<name>A0ABY4QYT4_9ACTN</name>
<dbReference type="EMBL" id="CP097332">
    <property type="protein sequence ID" value="UQX88729.1"/>
    <property type="molecule type" value="Genomic_DNA"/>
</dbReference>
<evidence type="ECO:0000313" key="7">
    <source>
        <dbReference type="Proteomes" id="UP001056336"/>
    </source>
</evidence>
<keyword evidence="2" id="KW-0285">Flavoprotein</keyword>
<reference evidence="6" key="1">
    <citation type="journal article" date="2018" name="Int. J. Syst. Evol. Microbiol.">
        <title>Jatrophihabitans telluris sp. nov., isolated from sediment soil of lava forest wetlands and the emended description of the genus Jatrophihabitans.</title>
        <authorList>
            <person name="Lee K.C."/>
            <person name="Suh M.K."/>
            <person name="Eom M.K."/>
            <person name="Kim K.K."/>
            <person name="Kim J.S."/>
            <person name="Kim D.S."/>
            <person name="Ko S.H."/>
            <person name="Shin Y.K."/>
            <person name="Lee J.S."/>
        </authorList>
    </citation>
    <scope>NUCLEOTIDE SEQUENCE</scope>
    <source>
        <strain evidence="6">N237</strain>
    </source>
</reference>
<evidence type="ECO:0000256" key="3">
    <source>
        <dbReference type="ARBA" id="ARBA00022827"/>
    </source>
</evidence>
<dbReference type="GO" id="GO:0050131">
    <property type="term" value="F:N-methyl-L-amino-acid oxidase activity"/>
    <property type="evidence" value="ECO:0007669"/>
    <property type="project" value="UniProtKB-EC"/>
</dbReference>
<dbReference type="Gene3D" id="3.30.9.10">
    <property type="entry name" value="D-Amino Acid Oxidase, subunit A, domain 2"/>
    <property type="match status" value="1"/>
</dbReference>
<evidence type="ECO:0000256" key="2">
    <source>
        <dbReference type="ARBA" id="ARBA00022630"/>
    </source>
</evidence>
<reference evidence="6" key="2">
    <citation type="submission" date="2022-05" db="EMBL/GenBank/DDBJ databases">
        <authorList>
            <person name="Kim J.-S."/>
            <person name="Lee K."/>
            <person name="Suh M."/>
            <person name="Eom M."/>
            <person name="Kim J.-S."/>
            <person name="Kim D.-S."/>
            <person name="Ko S.-H."/>
            <person name="Shin Y."/>
            <person name="Lee J.-S."/>
        </authorList>
    </citation>
    <scope>NUCLEOTIDE SEQUENCE</scope>
    <source>
        <strain evidence="6">N237</strain>
    </source>
</reference>
<comment type="cofactor">
    <cofactor evidence="1">
        <name>FAD</name>
        <dbReference type="ChEBI" id="CHEBI:57692"/>
    </cofactor>
</comment>
<keyword evidence="3" id="KW-0274">FAD</keyword>
<evidence type="ECO:0000256" key="1">
    <source>
        <dbReference type="ARBA" id="ARBA00001974"/>
    </source>
</evidence>
<feature type="domain" description="FAD dependent oxidoreductase" evidence="5">
    <location>
        <begin position="8"/>
        <end position="375"/>
    </location>
</feature>
<evidence type="ECO:0000313" key="6">
    <source>
        <dbReference type="EMBL" id="UQX88729.1"/>
    </source>
</evidence>
<keyword evidence="4 6" id="KW-0560">Oxidoreductase</keyword>
<sequence>MADELHYDVVVVGLGAMGSSAAHHLARRGARVLGVEQFTPAHSLGSSHGETRIVRQAYFEKPDYVPLLQRSYELWDELSADFGEELFTRCGALMIGEPDSAVVTGTLESARRWNLPHEVLDAAAMRERYPQFTLPPSQVAVFEANAGFARPEASVLANIELALQAGAELWFDTEVDSVQLGPSGVHINAGGVEVTAERAVLAVGAWASAALGDSALARLSDFGVEVTRQTVHWFEPVGGAQALADYVPDKMPVYLWEWPHSSGDAVDIYGFPYLEGDPGVKVSLYKAGDVVDPRTVDRSVSDSDAERLAPVLQRSLPGLAGRRVKGSACMYAGVADDDFILGIHPGSSGRVVLAVGFSGHGFKFMPVVGEIVADLALTGKTSLDIDFLSPSRLR</sequence>
<protein>
    <submittedName>
        <fullName evidence="6">N-methyl-L-tryptophan oxidase</fullName>
        <ecNumber evidence="6">1.5.3.2</ecNumber>
    </submittedName>
</protein>
<dbReference type="SUPFAM" id="SSF54373">
    <property type="entry name" value="FAD-linked reductases, C-terminal domain"/>
    <property type="match status" value="1"/>
</dbReference>
<dbReference type="Gene3D" id="3.50.50.60">
    <property type="entry name" value="FAD/NAD(P)-binding domain"/>
    <property type="match status" value="1"/>
</dbReference>
<gene>
    <name evidence="6" type="primary">solA</name>
    <name evidence="6" type="ORF">M6D93_01700</name>
</gene>
<dbReference type="NCBIfam" id="NF008425">
    <property type="entry name" value="PRK11259.1"/>
    <property type="match status" value="1"/>
</dbReference>